<name>A0A562IWZ9_9ACTN</name>
<evidence type="ECO:0000313" key="2">
    <source>
        <dbReference type="Proteomes" id="UP000321490"/>
    </source>
</evidence>
<keyword evidence="2" id="KW-1185">Reference proteome</keyword>
<comment type="caution">
    <text evidence="1">The sequence shown here is derived from an EMBL/GenBank/DDBJ whole genome shotgun (WGS) entry which is preliminary data.</text>
</comment>
<accession>A0A562IWZ9</accession>
<sequence>MCNGAGVVTPHPGTREYRNQLVRIADLTVLEDVIRDVRFESCVIVGPAVLGLIDDVTLSGCRFNAPGPDALLWPVSASRGSVGAVGLVNVEFRNCELQRIGIAVPEEQIEQFRDDLGSA</sequence>
<reference evidence="1 2" key="1">
    <citation type="submission" date="2019-07" db="EMBL/GenBank/DDBJ databases">
        <title>R&amp;d 2014.</title>
        <authorList>
            <person name="Klenk H.-P."/>
        </authorList>
    </citation>
    <scope>NUCLEOTIDE SEQUENCE [LARGE SCALE GENOMIC DNA]</scope>
    <source>
        <strain evidence="1 2">DSM 45764</strain>
    </source>
</reference>
<protein>
    <submittedName>
        <fullName evidence="1">Uncharacterized protein</fullName>
    </submittedName>
</protein>
<organism evidence="1 2">
    <name type="scientific">Modestobacter roseus</name>
    <dbReference type="NCBI Taxonomy" id="1181884"/>
    <lineage>
        <taxon>Bacteria</taxon>
        <taxon>Bacillati</taxon>
        <taxon>Actinomycetota</taxon>
        <taxon>Actinomycetes</taxon>
        <taxon>Geodermatophilales</taxon>
        <taxon>Geodermatophilaceae</taxon>
        <taxon>Modestobacter</taxon>
    </lineage>
</organism>
<dbReference type="EMBL" id="VLKF01000001">
    <property type="protein sequence ID" value="TWH75353.1"/>
    <property type="molecule type" value="Genomic_DNA"/>
</dbReference>
<gene>
    <name evidence="1" type="ORF">JD78_03909</name>
</gene>
<dbReference type="Proteomes" id="UP000321490">
    <property type="component" value="Unassembled WGS sequence"/>
</dbReference>
<dbReference type="AlphaFoldDB" id="A0A562IWZ9"/>
<proteinExistence type="predicted"/>
<evidence type="ECO:0000313" key="1">
    <source>
        <dbReference type="EMBL" id="TWH75353.1"/>
    </source>
</evidence>